<dbReference type="Gene3D" id="1.20.1280.290">
    <property type="match status" value="1"/>
</dbReference>
<evidence type="ECO:0000256" key="3">
    <source>
        <dbReference type="ARBA" id="ARBA00022989"/>
    </source>
</evidence>
<keyword evidence="8" id="KW-1185">Reference proteome</keyword>
<evidence type="ECO:0000313" key="8">
    <source>
        <dbReference type="Proteomes" id="UP000775547"/>
    </source>
</evidence>
<name>A0A9P7GEY4_9AGAR</name>
<keyword evidence="4 6" id="KW-0472">Membrane</keyword>
<proteinExistence type="predicted"/>
<dbReference type="InterPro" id="IPR006603">
    <property type="entry name" value="PQ-loop_rpt"/>
</dbReference>
<feature type="compositionally biased region" description="Polar residues" evidence="5">
    <location>
        <begin position="148"/>
        <end position="169"/>
    </location>
</feature>
<evidence type="ECO:0000256" key="6">
    <source>
        <dbReference type="SAM" id="Phobius"/>
    </source>
</evidence>
<reference evidence="7" key="2">
    <citation type="submission" date="2021-10" db="EMBL/GenBank/DDBJ databases">
        <title>Phylogenomics reveals ancestral predisposition of the termite-cultivated fungus Termitomyces towards a domesticated lifestyle.</title>
        <authorList>
            <person name="Auxier B."/>
            <person name="Grum-Grzhimaylo A."/>
            <person name="Cardenas M.E."/>
            <person name="Lodge J.D."/>
            <person name="Laessoe T."/>
            <person name="Pedersen O."/>
            <person name="Smith M.E."/>
            <person name="Kuyper T.W."/>
            <person name="Franco-Molano E.A."/>
            <person name="Baroni T.J."/>
            <person name="Aanen D.K."/>
        </authorList>
    </citation>
    <scope>NUCLEOTIDE SEQUENCE</scope>
    <source>
        <strain evidence="7">AP01</strain>
        <tissue evidence="7">Mycelium</tissue>
    </source>
</reference>
<dbReference type="SMART" id="SM00679">
    <property type="entry name" value="CTNS"/>
    <property type="match status" value="1"/>
</dbReference>
<accession>A0A9P7GEY4</accession>
<feature type="transmembrane region" description="Helical" evidence="6">
    <location>
        <begin position="39"/>
        <end position="55"/>
    </location>
</feature>
<evidence type="ECO:0000256" key="5">
    <source>
        <dbReference type="SAM" id="MobiDB-lite"/>
    </source>
</evidence>
<comment type="caution">
    <text evidence="7">The sequence shown here is derived from an EMBL/GenBank/DDBJ whole genome shotgun (WGS) entry which is preliminary data.</text>
</comment>
<dbReference type="EMBL" id="JABCKV010000009">
    <property type="protein sequence ID" value="KAG5647433.1"/>
    <property type="molecule type" value="Genomic_DNA"/>
</dbReference>
<feature type="transmembrane region" description="Helical" evidence="6">
    <location>
        <begin position="67"/>
        <end position="91"/>
    </location>
</feature>
<evidence type="ECO:0000256" key="4">
    <source>
        <dbReference type="ARBA" id="ARBA00023136"/>
    </source>
</evidence>
<dbReference type="Proteomes" id="UP000775547">
    <property type="component" value="Unassembled WGS sequence"/>
</dbReference>
<evidence type="ECO:0000256" key="2">
    <source>
        <dbReference type="ARBA" id="ARBA00022692"/>
    </source>
</evidence>
<keyword evidence="3 6" id="KW-1133">Transmembrane helix</keyword>
<sequence>MGKSRLVACLIAGSVMLAIGILEVGLVYAIRPKMNQRAIDFFGVFASVMLAAGLLPQYWEILVRKEVVGISIPFITIDLLGGVFSVLSLLFRSKFDIIAGIAYSIIIVMDGLIVIAAIILNPRARKRRRLQAVRESVPTDESPHLVAQSSVGTTVPTTPQIGTITSHDQQGIPESKED</sequence>
<keyword evidence="2 6" id="KW-0812">Transmembrane</keyword>
<comment type="subcellular location">
    <subcellularLocation>
        <location evidence="1">Membrane</location>
        <topology evidence="1">Multi-pass membrane protein</topology>
    </subcellularLocation>
</comment>
<dbReference type="Pfam" id="PF04193">
    <property type="entry name" value="PQ-loop"/>
    <property type="match status" value="1"/>
</dbReference>
<evidence type="ECO:0000256" key="1">
    <source>
        <dbReference type="ARBA" id="ARBA00004141"/>
    </source>
</evidence>
<protein>
    <submittedName>
        <fullName evidence="7">Uncharacterized protein</fullName>
    </submittedName>
</protein>
<dbReference type="AlphaFoldDB" id="A0A9P7GEY4"/>
<organism evidence="7 8">
    <name type="scientific">Asterophora parasitica</name>
    <dbReference type="NCBI Taxonomy" id="117018"/>
    <lineage>
        <taxon>Eukaryota</taxon>
        <taxon>Fungi</taxon>
        <taxon>Dikarya</taxon>
        <taxon>Basidiomycota</taxon>
        <taxon>Agaricomycotina</taxon>
        <taxon>Agaricomycetes</taxon>
        <taxon>Agaricomycetidae</taxon>
        <taxon>Agaricales</taxon>
        <taxon>Tricholomatineae</taxon>
        <taxon>Lyophyllaceae</taxon>
        <taxon>Asterophora</taxon>
    </lineage>
</organism>
<reference evidence="7" key="1">
    <citation type="submission" date="2020-07" db="EMBL/GenBank/DDBJ databases">
        <authorList>
            <person name="Nieuwenhuis M."/>
            <person name="Van De Peppel L.J.J."/>
        </authorList>
    </citation>
    <scope>NUCLEOTIDE SEQUENCE</scope>
    <source>
        <strain evidence="7">AP01</strain>
        <tissue evidence="7">Mycelium</tissue>
    </source>
</reference>
<feature type="transmembrane region" description="Helical" evidence="6">
    <location>
        <begin position="97"/>
        <end position="120"/>
    </location>
</feature>
<evidence type="ECO:0000313" key="7">
    <source>
        <dbReference type="EMBL" id="KAG5647433.1"/>
    </source>
</evidence>
<dbReference type="OrthoDB" id="407617at2759"/>
<gene>
    <name evidence="7" type="ORF">DXG03_009363</name>
</gene>
<dbReference type="GO" id="GO:0016020">
    <property type="term" value="C:membrane"/>
    <property type="evidence" value="ECO:0007669"/>
    <property type="project" value="UniProtKB-SubCell"/>
</dbReference>
<feature type="region of interest" description="Disordered" evidence="5">
    <location>
        <begin position="148"/>
        <end position="178"/>
    </location>
</feature>